<evidence type="ECO:0000313" key="1">
    <source>
        <dbReference type="EMBL" id="RCS43213.1"/>
    </source>
</evidence>
<dbReference type="AlphaFoldDB" id="A0A368KM79"/>
<comment type="caution">
    <text evidence="1">The sequence shown here is derived from an EMBL/GenBank/DDBJ whole genome shotgun (WGS) entry which is preliminary data.</text>
</comment>
<evidence type="ECO:0000313" key="2">
    <source>
        <dbReference type="Proteomes" id="UP000253562"/>
    </source>
</evidence>
<name>A0A368KM79_9BACT</name>
<proteinExistence type="predicted"/>
<protein>
    <submittedName>
        <fullName evidence="1">Uncharacterized protein</fullName>
    </submittedName>
</protein>
<reference evidence="1 2" key="1">
    <citation type="submission" date="2018-07" db="EMBL/GenBank/DDBJ databases">
        <title>Comparative genomes isolates from brazilian mangrove.</title>
        <authorList>
            <person name="De Araujo J.E."/>
            <person name="Taketani R.G."/>
            <person name="Silva M.C.P."/>
            <person name="Lourenco M.V."/>
            <person name="Oliveira V.M."/>
            <person name="Andreote F.D."/>
        </authorList>
    </citation>
    <scope>NUCLEOTIDE SEQUENCE [LARGE SCALE GENOMIC DNA]</scope>
    <source>
        <strain evidence="1 2">HEX PRIS-MGV</strain>
    </source>
</reference>
<dbReference type="EMBL" id="QPEX01000039">
    <property type="protein sequence ID" value="RCS43213.1"/>
    <property type="molecule type" value="Genomic_DNA"/>
</dbReference>
<organism evidence="1 2">
    <name type="scientific">Bremerella cremea</name>
    <dbReference type="NCBI Taxonomy" id="1031537"/>
    <lineage>
        <taxon>Bacteria</taxon>
        <taxon>Pseudomonadati</taxon>
        <taxon>Planctomycetota</taxon>
        <taxon>Planctomycetia</taxon>
        <taxon>Pirellulales</taxon>
        <taxon>Pirellulaceae</taxon>
        <taxon>Bremerella</taxon>
    </lineage>
</organism>
<sequence>MEKSGVSNPLLTEVEQAALTTQKWSSGHRLFSKVRDITLQHDRNSRRALEDDILSYVLAVAEQTAKVTYNATSPFDAFDDDSCEWVVAMLRGVVSCYSDDRFGEQAWQVVCNGIKLS</sequence>
<dbReference type="Proteomes" id="UP000253562">
    <property type="component" value="Unassembled WGS sequence"/>
</dbReference>
<accession>A0A368KM79</accession>
<gene>
    <name evidence="1" type="ORF">DTL42_18820</name>
</gene>